<proteinExistence type="inferred from homology"/>
<evidence type="ECO:0000256" key="9">
    <source>
        <dbReference type="ARBA" id="ARBA00023235"/>
    </source>
</evidence>
<sequence>MKSVVETLNPTRVRLAVEVPFSELEPNITSAYKRIAAQVTVPGFRKGKVPPVVIDQRIGRPVVLEEAVNEAIPKLYGDAVRENELQPLGQPEVDVSEFNDGEELKFTAEVQVRPKITLPEWEGLEVEVDDAVVEDSDIQERLDSLRQRFGTLTGVDRPAAEGDFVQIDLNATSDGQPVEGGQASGVSYQIGQGGMIEGLDEAVTGMSAGETTTFRTQLVGTHEGEEVDCEVTVSAVKEQQLPELDDEFAQLASEFDTLDELTADVREQALRAKRLDQAMSARDKVLDQLLEKVGEVPLPDELVDSQIQEHFSDGHGDDDHRAEYEDQFRRNLKSQFVLDELVKAESIEVSQDELSSYIVQQAMQQRTDPNQLAQQLVDQGNLPSVMADVARGKALAQVVEKANVVDASGETVELDRLREDGSLAEPGEEDGDASQVGGSFEFAEIDENASAGETGDEAASADDTEAAAGTESGGTDSAGDDESGDGDDEQKA</sequence>
<evidence type="ECO:0000256" key="3">
    <source>
        <dbReference type="ARBA" id="ARBA00013194"/>
    </source>
</evidence>
<dbReference type="EMBL" id="PYGE01000002">
    <property type="protein sequence ID" value="PSL06754.1"/>
    <property type="molecule type" value="Genomic_DNA"/>
</dbReference>
<comment type="similarity">
    <text evidence="2 12 14">Belongs to the FKBP-type PPIase family. Tig subfamily.</text>
</comment>
<feature type="compositionally biased region" description="Acidic residues" evidence="15">
    <location>
        <begin position="478"/>
        <end position="492"/>
    </location>
</feature>
<evidence type="ECO:0000313" key="17">
    <source>
        <dbReference type="EMBL" id="PSL06754.1"/>
    </source>
</evidence>
<comment type="domain">
    <text evidence="12">Consists of 3 domains; the N-terminus binds the ribosome, the middle domain has PPIase activity, while the C-terminus has intrinsic chaperone activity on its own.</text>
</comment>
<keyword evidence="6" id="KW-0677">Repeat</keyword>
<keyword evidence="12" id="KW-0963">Cytoplasm</keyword>
<dbReference type="InterPro" id="IPR046357">
    <property type="entry name" value="PPIase_dom_sf"/>
</dbReference>
<dbReference type="GO" id="GO:0043335">
    <property type="term" value="P:protein unfolding"/>
    <property type="evidence" value="ECO:0007669"/>
    <property type="project" value="TreeGrafter"/>
</dbReference>
<evidence type="ECO:0000313" key="18">
    <source>
        <dbReference type="Proteomes" id="UP000243528"/>
    </source>
</evidence>
<comment type="caution">
    <text evidence="17">The sequence shown here is derived from an EMBL/GenBank/DDBJ whole genome shotgun (WGS) entry which is preliminary data.</text>
</comment>
<dbReference type="OrthoDB" id="9767721at2"/>
<dbReference type="Pfam" id="PF05698">
    <property type="entry name" value="Trigger_C"/>
    <property type="match status" value="1"/>
</dbReference>
<dbReference type="Gene3D" id="1.10.3120.10">
    <property type="entry name" value="Trigger factor, C-terminal domain"/>
    <property type="match status" value="1"/>
</dbReference>
<dbReference type="InterPro" id="IPR005215">
    <property type="entry name" value="Trig_fac"/>
</dbReference>
<dbReference type="GO" id="GO:0015031">
    <property type="term" value="P:protein transport"/>
    <property type="evidence" value="ECO:0007669"/>
    <property type="project" value="UniProtKB-UniRule"/>
</dbReference>
<evidence type="ECO:0000256" key="15">
    <source>
        <dbReference type="SAM" id="MobiDB-lite"/>
    </source>
</evidence>
<protein>
    <recommendedName>
        <fullName evidence="4 12">Trigger factor</fullName>
        <shortName evidence="12">TF</shortName>
        <ecNumber evidence="3 12">5.2.1.8</ecNumber>
    </recommendedName>
    <alternativeName>
        <fullName evidence="11 12">PPIase</fullName>
    </alternativeName>
</protein>
<reference evidence="17 18" key="1">
    <citation type="submission" date="2018-03" db="EMBL/GenBank/DDBJ databases">
        <title>Genomic Encyclopedia of Archaeal and Bacterial Type Strains, Phase II (KMG-II): from individual species to whole genera.</title>
        <authorList>
            <person name="Goeker M."/>
        </authorList>
    </citation>
    <scope>NUCLEOTIDE SEQUENCE [LARGE SCALE GENOMIC DNA]</scope>
    <source>
        <strain evidence="17 18">DSM 45211</strain>
    </source>
</reference>
<dbReference type="Gene3D" id="3.10.50.40">
    <property type="match status" value="1"/>
</dbReference>
<evidence type="ECO:0000256" key="8">
    <source>
        <dbReference type="ARBA" id="ARBA00023186"/>
    </source>
</evidence>
<dbReference type="AlphaFoldDB" id="A0A2P8EBA7"/>
<dbReference type="GO" id="GO:0003755">
    <property type="term" value="F:peptidyl-prolyl cis-trans isomerase activity"/>
    <property type="evidence" value="ECO:0007669"/>
    <property type="project" value="UniProtKB-UniRule"/>
</dbReference>
<dbReference type="NCBIfam" id="TIGR00115">
    <property type="entry name" value="tig"/>
    <property type="match status" value="1"/>
</dbReference>
<organism evidence="17 18">
    <name type="scientific">Haloactinopolyspora alba</name>
    <dbReference type="NCBI Taxonomy" id="648780"/>
    <lineage>
        <taxon>Bacteria</taxon>
        <taxon>Bacillati</taxon>
        <taxon>Actinomycetota</taxon>
        <taxon>Actinomycetes</taxon>
        <taxon>Jiangellales</taxon>
        <taxon>Jiangellaceae</taxon>
        <taxon>Haloactinopolyspora</taxon>
    </lineage>
</organism>
<dbReference type="GO" id="GO:0003723">
    <property type="term" value="F:RNA binding"/>
    <property type="evidence" value="ECO:0007669"/>
    <property type="project" value="InterPro"/>
</dbReference>
<dbReference type="GO" id="GO:0005737">
    <property type="term" value="C:cytoplasm"/>
    <property type="evidence" value="ECO:0007669"/>
    <property type="project" value="UniProtKB-SubCell"/>
</dbReference>
<dbReference type="PANTHER" id="PTHR30560">
    <property type="entry name" value="TRIGGER FACTOR CHAPERONE AND PEPTIDYL-PROLYL CIS/TRANS ISOMERASE"/>
    <property type="match status" value="1"/>
</dbReference>
<dbReference type="RefSeq" id="WP_106535770.1">
    <property type="nucleotide sequence ID" value="NZ_ML142898.1"/>
</dbReference>
<dbReference type="Proteomes" id="UP000243528">
    <property type="component" value="Unassembled WGS sequence"/>
</dbReference>
<dbReference type="GO" id="GO:0051083">
    <property type="term" value="P:'de novo' cotranslational protein folding"/>
    <property type="evidence" value="ECO:0007669"/>
    <property type="project" value="TreeGrafter"/>
</dbReference>
<dbReference type="PROSITE" id="PS50059">
    <property type="entry name" value="FKBP_PPIASE"/>
    <property type="match status" value="1"/>
</dbReference>
<dbReference type="GO" id="GO:0043022">
    <property type="term" value="F:ribosome binding"/>
    <property type="evidence" value="ECO:0007669"/>
    <property type="project" value="TreeGrafter"/>
</dbReference>
<dbReference type="SUPFAM" id="SSF54534">
    <property type="entry name" value="FKBP-like"/>
    <property type="match status" value="1"/>
</dbReference>
<feature type="compositionally biased region" description="Acidic residues" evidence="15">
    <location>
        <begin position="454"/>
        <end position="465"/>
    </location>
</feature>
<keyword evidence="9 12" id="KW-0413">Isomerase</keyword>
<dbReference type="HAMAP" id="MF_00303">
    <property type="entry name" value="Trigger_factor_Tig"/>
    <property type="match status" value="1"/>
</dbReference>
<feature type="region of interest" description="Disordered" evidence="15">
    <location>
        <begin position="417"/>
        <end position="492"/>
    </location>
</feature>
<evidence type="ECO:0000256" key="1">
    <source>
        <dbReference type="ARBA" id="ARBA00000971"/>
    </source>
</evidence>
<feature type="domain" description="PPIase FKBP-type" evidence="16">
    <location>
        <begin position="162"/>
        <end position="210"/>
    </location>
</feature>
<dbReference type="PROSITE" id="PS50302">
    <property type="entry name" value="PUM"/>
    <property type="match status" value="1"/>
</dbReference>
<evidence type="ECO:0000256" key="11">
    <source>
        <dbReference type="ARBA" id="ARBA00029986"/>
    </source>
</evidence>
<dbReference type="InterPro" id="IPR001179">
    <property type="entry name" value="PPIase_FKBP_dom"/>
</dbReference>
<dbReference type="SUPFAM" id="SSF102735">
    <property type="entry name" value="Trigger factor ribosome-binding domain"/>
    <property type="match status" value="1"/>
</dbReference>
<dbReference type="GO" id="GO:0044183">
    <property type="term" value="F:protein folding chaperone"/>
    <property type="evidence" value="ECO:0007669"/>
    <property type="project" value="TreeGrafter"/>
</dbReference>
<comment type="subcellular location">
    <subcellularLocation>
        <location evidence="12">Cytoplasm</location>
    </subcellularLocation>
    <text evidence="12">About half TF is bound to the ribosome near the polypeptide exit tunnel while the other half is free in the cytoplasm.</text>
</comment>
<evidence type="ECO:0000256" key="2">
    <source>
        <dbReference type="ARBA" id="ARBA00005464"/>
    </source>
</evidence>
<dbReference type="InterPro" id="IPR037041">
    <property type="entry name" value="Trigger_fac_C_sf"/>
</dbReference>
<dbReference type="GO" id="GO:0051301">
    <property type="term" value="P:cell division"/>
    <property type="evidence" value="ECO:0007669"/>
    <property type="project" value="UniProtKB-KW"/>
</dbReference>
<keyword evidence="7 12" id="KW-0697">Rotamase</keyword>
<evidence type="ECO:0000256" key="10">
    <source>
        <dbReference type="ARBA" id="ARBA00023306"/>
    </source>
</evidence>
<comment type="function">
    <text evidence="12">Involved in protein export. Acts as a chaperone by maintaining the newly synthesized protein in an open conformation. Functions as a peptidyl-prolyl cis-trans isomerase.</text>
</comment>
<keyword evidence="18" id="KW-1185">Reference proteome</keyword>
<dbReference type="InterPro" id="IPR001313">
    <property type="entry name" value="Pumilio_RNA-bd_rpt"/>
</dbReference>
<evidence type="ECO:0000256" key="14">
    <source>
        <dbReference type="RuleBase" id="RU003914"/>
    </source>
</evidence>
<dbReference type="InterPro" id="IPR008881">
    <property type="entry name" value="Trigger_fac_ribosome-bd_bac"/>
</dbReference>
<evidence type="ECO:0000256" key="4">
    <source>
        <dbReference type="ARBA" id="ARBA00016902"/>
    </source>
</evidence>
<gene>
    <name evidence="12" type="primary">tig</name>
    <name evidence="17" type="ORF">CLV30_102142</name>
</gene>
<dbReference type="Gene3D" id="3.30.70.1050">
    <property type="entry name" value="Trigger factor ribosome-binding domain"/>
    <property type="match status" value="1"/>
</dbReference>
<evidence type="ECO:0000256" key="5">
    <source>
        <dbReference type="ARBA" id="ARBA00022618"/>
    </source>
</evidence>
<dbReference type="InterPro" id="IPR036611">
    <property type="entry name" value="Trigger_fac_ribosome-bd_sf"/>
</dbReference>
<comment type="catalytic activity">
    <reaction evidence="1 12 13">
        <text>[protein]-peptidylproline (omega=180) = [protein]-peptidylproline (omega=0)</text>
        <dbReference type="Rhea" id="RHEA:16237"/>
        <dbReference type="Rhea" id="RHEA-COMP:10747"/>
        <dbReference type="Rhea" id="RHEA-COMP:10748"/>
        <dbReference type="ChEBI" id="CHEBI:83833"/>
        <dbReference type="ChEBI" id="CHEBI:83834"/>
        <dbReference type="EC" id="5.2.1.8"/>
    </reaction>
</comment>
<name>A0A2P8EBA7_9ACTN</name>
<keyword evidence="5 12" id="KW-0132">Cell division</keyword>
<dbReference type="Pfam" id="PF05697">
    <property type="entry name" value="Trigger_N"/>
    <property type="match status" value="1"/>
</dbReference>
<dbReference type="PIRSF" id="PIRSF003095">
    <property type="entry name" value="Trigger_factor"/>
    <property type="match status" value="1"/>
</dbReference>
<keyword evidence="10 12" id="KW-0131">Cell cycle</keyword>
<dbReference type="InterPro" id="IPR027304">
    <property type="entry name" value="Trigger_fact/SurA_dom_sf"/>
</dbReference>
<dbReference type="PANTHER" id="PTHR30560:SF3">
    <property type="entry name" value="TRIGGER FACTOR-LIKE PROTEIN TIG, CHLOROPLASTIC"/>
    <property type="match status" value="1"/>
</dbReference>
<dbReference type="Pfam" id="PF00254">
    <property type="entry name" value="FKBP_C"/>
    <property type="match status" value="1"/>
</dbReference>
<evidence type="ECO:0000256" key="12">
    <source>
        <dbReference type="HAMAP-Rule" id="MF_00303"/>
    </source>
</evidence>
<evidence type="ECO:0000256" key="13">
    <source>
        <dbReference type="PROSITE-ProRule" id="PRU00277"/>
    </source>
</evidence>
<evidence type="ECO:0000256" key="7">
    <source>
        <dbReference type="ARBA" id="ARBA00023110"/>
    </source>
</evidence>
<dbReference type="InterPro" id="IPR008880">
    <property type="entry name" value="Trigger_fac_C"/>
</dbReference>
<keyword evidence="8 12" id="KW-0143">Chaperone</keyword>
<feature type="compositionally biased region" description="Low complexity" evidence="15">
    <location>
        <begin position="466"/>
        <end position="477"/>
    </location>
</feature>
<evidence type="ECO:0000256" key="6">
    <source>
        <dbReference type="ARBA" id="ARBA00022737"/>
    </source>
</evidence>
<accession>A0A2P8EBA7</accession>
<dbReference type="SUPFAM" id="SSF109998">
    <property type="entry name" value="Triger factor/SurA peptide-binding domain-like"/>
    <property type="match status" value="1"/>
</dbReference>
<evidence type="ECO:0000259" key="16">
    <source>
        <dbReference type="PROSITE" id="PS50059"/>
    </source>
</evidence>
<dbReference type="EC" id="5.2.1.8" evidence="3 12"/>